<proteinExistence type="predicted"/>
<evidence type="ECO:0000256" key="7">
    <source>
        <dbReference type="ARBA" id="ARBA00023008"/>
    </source>
</evidence>
<keyword evidence="8" id="KW-0732">Signal</keyword>
<keyword evidence="11" id="KW-1185">Reference proteome</keyword>
<evidence type="ECO:0000256" key="5">
    <source>
        <dbReference type="ARBA" id="ARBA00022764"/>
    </source>
</evidence>
<dbReference type="RefSeq" id="WP_209008998.1">
    <property type="nucleotide sequence ID" value="NZ_BMXE01000003.1"/>
</dbReference>
<dbReference type="InterPro" id="IPR002386">
    <property type="entry name" value="Amicyanin/Pseudoazurin"/>
</dbReference>
<keyword evidence="6" id="KW-0249">Electron transport</keyword>
<sequence length="154" mass="16545">MKRILSGLLVSVLMVGGVLAEEGKTYSVNQVTDASAETPAHMFRFEPDLLDVPLGSTVKFDNFHGNHTVISIRKMTPEGGPMFKFSKMSADRSVTFDTPGIYGVTCGIHGRFGMAMVIKVGEDNAEDLQGARAVVPGGRMGAKISKLLDQLEAK</sequence>
<keyword evidence="7" id="KW-0186">Copper</keyword>
<evidence type="ECO:0000256" key="1">
    <source>
        <dbReference type="ARBA" id="ARBA00001935"/>
    </source>
</evidence>
<evidence type="ECO:0000256" key="4">
    <source>
        <dbReference type="ARBA" id="ARBA00022723"/>
    </source>
</evidence>
<comment type="cofactor">
    <cofactor evidence="1">
        <name>Cu cation</name>
        <dbReference type="ChEBI" id="CHEBI:23378"/>
    </cofactor>
</comment>
<keyword evidence="5" id="KW-0574">Periplasm</keyword>
<dbReference type="Gene3D" id="2.60.40.420">
    <property type="entry name" value="Cupredoxins - blue copper proteins"/>
    <property type="match status" value="1"/>
</dbReference>
<dbReference type="SUPFAM" id="SSF49503">
    <property type="entry name" value="Cupredoxins"/>
    <property type="match status" value="1"/>
</dbReference>
<comment type="caution">
    <text evidence="10">The sequence shown here is derived from an EMBL/GenBank/DDBJ whole genome shotgun (WGS) entry which is preliminary data.</text>
</comment>
<evidence type="ECO:0000256" key="8">
    <source>
        <dbReference type="SAM" id="SignalP"/>
    </source>
</evidence>
<dbReference type="InterPro" id="IPR008972">
    <property type="entry name" value="Cupredoxin"/>
</dbReference>
<keyword evidence="3" id="KW-0813">Transport</keyword>
<dbReference type="InterPro" id="IPR000923">
    <property type="entry name" value="BlueCu_1"/>
</dbReference>
<accession>A0ABQ3ECX3</accession>
<evidence type="ECO:0000259" key="9">
    <source>
        <dbReference type="Pfam" id="PF00127"/>
    </source>
</evidence>
<dbReference type="PRINTS" id="PR00155">
    <property type="entry name" value="AMICYANIN"/>
</dbReference>
<feature type="chain" id="PRO_5046808488" evidence="8">
    <location>
        <begin position="21"/>
        <end position="154"/>
    </location>
</feature>
<dbReference type="Proteomes" id="UP000637980">
    <property type="component" value="Unassembled WGS sequence"/>
</dbReference>
<evidence type="ECO:0000313" key="11">
    <source>
        <dbReference type="Proteomes" id="UP000637980"/>
    </source>
</evidence>
<feature type="domain" description="Blue (type 1) copper" evidence="9">
    <location>
        <begin position="39"/>
        <end position="120"/>
    </location>
</feature>
<evidence type="ECO:0000256" key="6">
    <source>
        <dbReference type="ARBA" id="ARBA00022982"/>
    </source>
</evidence>
<gene>
    <name evidence="10" type="ORF">GCM10007094_19010</name>
</gene>
<keyword evidence="4" id="KW-0479">Metal-binding</keyword>
<dbReference type="EMBL" id="BMXE01000003">
    <property type="protein sequence ID" value="GHB30774.1"/>
    <property type="molecule type" value="Genomic_DNA"/>
</dbReference>
<evidence type="ECO:0000256" key="2">
    <source>
        <dbReference type="ARBA" id="ARBA00004418"/>
    </source>
</evidence>
<evidence type="ECO:0000313" key="10">
    <source>
        <dbReference type="EMBL" id="GHB30774.1"/>
    </source>
</evidence>
<comment type="subcellular location">
    <subcellularLocation>
        <location evidence="2">Periplasm</location>
    </subcellularLocation>
</comment>
<evidence type="ECO:0000256" key="3">
    <source>
        <dbReference type="ARBA" id="ARBA00022448"/>
    </source>
</evidence>
<name>A0ABQ3ECX3_9HYPH</name>
<dbReference type="Pfam" id="PF00127">
    <property type="entry name" value="Copper-bind"/>
    <property type="match status" value="1"/>
</dbReference>
<organism evidence="10 11">
    <name type="scientific">Pseudovibrio japonicus</name>
    <dbReference type="NCBI Taxonomy" id="366534"/>
    <lineage>
        <taxon>Bacteria</taxon>
        <taxon>Pseudomonadati</taxon>
        <taxon>Pseudomonadota</taxon>
        <taxon>Alphaproteobacteria</taxon>
        <taxon>Hyphomicrobiales</taxon>
        <taxon>Stappiaceae</taxon>
        <taxon>Pseudovibrio</taxon>
    </lineage>
</organism>
<reference evidence="11" key="1">
    <citation type="journal article" date="2019" name="Int. J. Syst. Evol. Microbiol.">
        <title>The Global Catalogue of Microorganisms (GCM) 10K type strain sequencing project: providing services to taxonomists for standard genome sequencing and annotation.</title>
        <authorList>
            <consortium name="The Broad Institute Genomics Platform"/>
            <consortium name="The Broad Institute Genome Sequencing Center for Infectious Disease"/>
            <person name="Wu L."/>
            <person name="Ma J."/>
        </authorList>
    </citation>
    <scope>NUCLEOTIDE SEQUENCE [LARGE SCALE GENOMIC DNA]</scope>
    <source>
        <strain evidence="11">KCTC 12861</strain>
    </source>
</reference>
<protein>
    <submittedName>
        <fullName evidence="10">Pseudoazurin</fullName>
    </submittedName>
</protein>
<feature type="signal peptide" evidence="8">
    <location>
        <begin position="1"/>
        <end position="20"/>
    </location>
</feature>